<dbReference type="PRINTS" id="PR00724">
    <property type="entry name" value="CRBOXYPTASEC"/>
</dbReference>
<keyword evidence="8" id="KW-1015">Disulfide bond</keyword>
<evidence type="ECO:0000256" key="6">
    <source>
        <dbReference type="ARBA" id="ARBA00022729"/>
    </source>
</evidence>
<reference evidence="14" key="1">
    <citation type="submission" date="2025-08" db="UniProtKB">
        <authorList>
            <consortium name="RefSeq"/>
        </authorList>
    </citation>
    <scope>IDENTIFICATION</scope>
    <source>
        <tissue evidence="14">Fruit stalk</tissue>
    </source>
</reference>
<keyword evidence="7 11" id="KW-0378">Hydrolase</keyword>
<gene>
    <name evidence="14" type="primary">LOC111298925</name>
</gene>
<keyword evidence="12" id="KW-1133">Transmembrane helix</keyword>
<dbReference type="Gene3D" id="6.10.250.940">
    <property type="match status" value="1"/>
</dbReference>
<dbReference type="GO" id="GO:0006508">
    <property type="term" value="P:proteolysis"/>
    <property type="evidence" value="ECO:0007669"/>
    <property type="project" value="UniProtKB-KW"/>
</dbReference>
<evidence type="ECO:0000256" key="2">
    <source>
        <dbReference type="ARBA" id="ARBA00009431"/>
    </source>
</evidence>
<dbReference type="Gene3D" id="3.40.50.11320">
    <property type="match status" value="1"/>
</dbReference>
<comment type="function">
    <text evidence="10">Probable carboxypeptidase.</text>
</comment>
<keyword evidence="13" id="KW-1185">Reference proteome</keyword>
<dbReference type="Gene3D" id="3.40.50.1820">
    <property type="entry name" value="alpha/beta hydrolase"/>
    <property type="match status" value="1"/>
</dbReference>
<dbReference type="GO" id="GO:0005576">
    <property type="term" value="C:extracellular region"/>
    <property type="evidence" value="ECO:0007669"/>
    <property type="project" value="UniProtKB-SubCell"/>
</dbReference>
<dbReference type="InterPro" id="IPR001563">
    <property type="entry name" value="Peptidase_S10"/>
</dbReference>
<sequence>MYNYIVGYILMKQPQNSRASYKGYFEMGRWDKFGVYLLSIALLGWVVVLGVKGYPAEDLVVKLPGQPKVGFKQFAGYVDVDEKAGRSLFYYFVEADKDPDKKPLTLWLNGGPGCSSIGGGAFTELGPFYPRGDGRSLRRNSMSWNRASNLLFVESPAGVGWSYSNTSSDYICGDASTAKDMYIFMMKWYEKFPEFKSRELFLTGESYAGHYIPQLADVLLDHNALSTGFKFNIKGVAIGNPLLRLDRDVPAIYEFFWSHGMISDEIGLTIMNECDFDDYVFESPHNVSQSCNQAIADANSIVGEYINNYDVILDVCYPSIVEQELRLRKMATKISVGVDVCMTYERRFYLNLPEVQMALHANRTKLPYPWSMCSSQLSYSDTDGNINILPILKKIIKNRIPVWIFSGDQDSVVPLLGSRTLVRELAHDLNFNITVPYGAWFHKHQVGGWVTEYGNLLTFATVRGAAHMVPYAQPSRALHLFSSFVRGRRLPNNTRPSIDE</sequence>
<dbReference type="GO" id="GO:0004185">
    <property type="term" value="F:serine-type carboxypeptidase activity"/>
    <property type="evidence" value="ECO:0007669"/>
    <property type="project" value="UniProtKB-UniRule"/>
</dbReference>
<evidence type="ECO:0000256" key="8">
    <source>
        <dbReference type="ARBA" id="ARBA00023157"/>
    </source>
</evidence>
<evidence type="ECO:0000313" key="14">
    <source>
        <dbReference type="RefSeq" id="XP_022749427.1"/>
    </source>
</evidence>
<dbReference type="AlphaFoldDB" id="A0A6P5ZAB2"/>
<protein>
    <recommendedName>
        <fullName evidence="11">Carboxypeptidase</fullName>
        <ecNumber evidence="11">3.4.16.-</ecNumber>
    </recommendedName>
</protein>
<evidence type="ECO:0000256" key="11">
    <source>
        <dbReference type="RuleBase" id="RU361156"/>
    </source>
</evidence>
<dbReference type="RefSeq" id="XP_022749427.1">
    <property type="nucleotide sequence ID" value="XM_022893692.1"/>
</dbReference>
<dbReference type="FunFam" id="3.40.50.1820:FF:000030">
    <property type="entry name" value="Carboxypeptidase"/>
    <property type="match status" value="1"/>
</dbReference>
<organism evidence="13 14">
    <name type="scientific">Durio zibethinus</name>
    <name type="common">Durian</name>
    <dbReference type="NCBI Taxonomy" id="66656"/>
    <lineage>
        <taxon>Eukaryota</taxon>
        <taxon>Viridiplantae</taxon>
        <taxon>Streptophyta</taxon>
        <taxon>Embryophyta</taxon>
        <taxon>Tracheophyta</taxon>
        <taxon>Spermatophyta</taxon>
        <taxon>Magnoliopsida</taxon>
        <taxon>eudicotyledons</taxon>
        <taxon>Gunneridae</taxon>
        <taxon>Pentapetalae</taxon>
        <taxon>rosids</taxon>
        <taxon>malvids</taxon>
        <taxon>Malvales</taxon>
        <taxon>Malvaceae</taxon>
        <taxon>Helicteroideae</taxon>
        <taxon>Durio</taxon>
    </lineage>
</organism>
<dbReference type="Pfam" id="PF00450">
    <property type="entry name" value="Peptidase_S10"/>
    <property type="match status" value="1"/>
</dbReference>
<dbReference type="InterPro" id="IPR018202">
    <property type="entry name" value="Ser_caboxypep_ser_AS"/>
</dbReference>
<dbReference type="EC" id="3.4.16.-" evidence="11"/>
<evidence type="ECO:0000256" key="9">
    <source>
        <dbReference type="ARBA" id="ARBA00023180"/>
    </source>
</evidence>
<keyword evidence="5 11" id="KW-0645">Protease</keyword>
<dbReference type="FunFam" id="3.40.50.11320:FF:000005">
    <property type="entry name" value="Carboxypeptidase"/>
    <property type="match status" value="1"/>
</dbReference>
<evidence type="ECO:0000313" key="13">
    <source>
        <dbReference type="Proteomes" id="UP000515121"/>
    </source>
</evidence>
<dbReference type="SUPFAM" id="SSF53474">
    <property type="entry name" value="alpha/beta-Hydrolases"/>
    <property type="match status" value="1"/>
</dbReference>
<evidence type="ECO:0000256" key="7">
    <source>
        <dbReference type="ARBA" id="ARBA00022801"/>
    </source>
</evidence>
<comment type="similarity">
    <text evidence="2 11">Belongs to the peptidase S10 family.</text>
</comment>
<dbReference type="GeneID" id="111298925"/>
<keyword evidence="6" id="KW-0732">Signal</keyword>
<dbReference type="KEGG" id="dzi:111298925"/>
<evidence type="ECO:0000256" key="5">
    <source>
        <dbReference type="ARBA" id="ARBA00022670"/>
    </source>
</evidence>
<proteinExistence type="inferred from homology"/>
<evidence type="ECO:0000256" key="3">
    <source>
        <dbReference type="ARBA" id="ARBA00022525"/>
    </source>
</evidence>
<evidence type="ECO:0000256" key="12">
    <source>
        <dbReference type="SAM" id="Phobius"/>
    </source>
</evidence>
<evidence type="ECO:0000256" key="4">
    <source>
        <dbReference type="ARBA" id="ARBA00022645"/>
    </source>
</evidence>
<keyword evidence="12" id="KW-0472">Membrane</keyword>
<comment type="subcellular location">
    <subcellularLocation>
        <location evidence="1">Secreted</location>
    </subcellularLocation>
</comment>
<keyword evidence="12" id="KW-0812">Transmembrane</keyword>
<dbReference type="Proteomes" id="UP000515121">
    <property type="component" value="Unplaced"/>
</dbReference>
<dbReference type="OrthoDB" id="443318at2759"/>
<dbReference type="PROSITE" id="PS00131">
    <property type="entry name" value="CARBOXYPEPT_SER_SER"/>
    <property type="match status" value="1"/>
</dbReference>
<dbReference type="PANTHER" id="PTHR11802">
    <property type="entry name" value="SERINE PROTEASE FAMILY S10 SERINE CARBOXYPEPTIDASE"/>
    <property type="match status" value="1"/>
</dbReference>
<keyword evidence="3" id="KW-0964">Secreted</keyword>
<dbReference type="PANTHER" id="PTHR11802:SF20">
    <property type="entry name" value="SERINE CARBOXYPEPTIDASE-LIKE 41-RELATED"/>
    <property type="match status" value="1"/>
</dbReference>
<feature type="transmembrane region" description="Helical" evidence="12">
    <location>
        <begin position="33"/>
        <end position="54"/>
    </location>
</feature>
<accession>A0A6P5ZAB2</accession>
<dbReference type="InterPro" id="IPR029058">
    <property type="entry name" value="AB_hydrolase_fold"/>
</dbReference>
<evidence type="ECO:0000256" key="10">
    <source>
        <dbReference type="ARBA" id="ARBA00037399"/>
    </source>
</evidence>
<keyword evidence="4 11" id="KW-0121">Carboxypeptidase</keyword>
<evidence type="ECO:0000256" key="1">
    <source>
        <dbReference type="ARBA" id="ARBA00004613"/>
    </source>
</evidence>
<keyword evidence="9" id="KW-0325">Glycoprotein</keyword>
<name>A0A6P5ZAB2_DURZI</name>